<keyword evidence="2" id="KW-1133">Transmembrane helix</keyword>
<dbReference type="Gene3D" id="1.10.10.10">
    <property type="entry name" value="Winged helix-like DNA-binding domain superfamily/Winged helix DNA-binding domain"/>
    <property type="match status" value="1"/>
</dbReference>
<dbReference type="RefSeq" id="WP_377410873.1">
    <property type="nucleotide sequence ID" value="NZ_JBHSCY010000002.1"/>
</dbReference>
<accession>A0ABV8RCG2</accession>
<dbReference type="Gene3D" id="2.60.40.10">
    <property type="entry name" value="Immunoglobulins"/>
    <property type="match status" value="1"/>
</dbReference>
<dbReference type="SMART" id="SM00421">
    <property type="entry name" value="HTH_LUXR"/>
    <property type="match status" value="1"/>
</dbReference>
<keyword evidence="5" id="KW-1185">Reference proteome</keyword>
<dbReference type="InterPro" id="IPR013783">
    <property type="entry name" value="Ig-like_fold"/>
</dbReference>
<evidence type="ECO:0000256" key="1">
    <source>
        <dbReference type="SAM" id="Coils"/>
    </source>
</evidence>
<keyword evidence="1" id="KW-0175">Coiled coil</keyword>
<reference evidence="5" key="1">
    <citation type="journal article" date="2019" name="Int. J. Syst. Evol. Microbiol.">
        <title>The Global Catalogue of Microorganisms (GCM) 10K type strain sequencing project: providing services to taxonomists for standard genome sequencing and annotation.</title>
        <authorList>
            <consortium name="The Broad Institute Genomics Platform"/>
            <consortium name="The Broad Institute Genome Sequencing Center for Infectious Disease"/>
            <person name="Wu L."/>
            <person name="Ma J."/>
        </authorList>
    </citation>
    <scope>NUCLEOTIDE SEQUENCE [LARGE SCALE GENOMIC DNA]</scope>
    <source>
        <strain evidence="5">CECT 8655</strain>
    </source>
</reference>
<evidence type="ECO:0000256" key="2">
    <source>
        <dbReference type="SAM" id="Phobius"/>
    </source>
</evidence>
<feature type="domain" description="HTH luxR-type" evidence="3">
    <location>
        <begin position="872"/>
        <end position="929"/>
    </location>
</feature>
<protein>
    <submittedName>
        <fullName evidence="4">Triple tyrosine motif-containing protein</fullName>
    </submittedName>
</protein>
<dbReference type="InterPro" id="IPR011123">
    <property type="entry name" value="Y_Y_Y"/>
</dbReference>
<dbReference type="InterPro" id="IPR000792">
    <property type="entry name" value="Tscrpt_reg_LuxR_C"/>
</dbReference>
<proteinExistence type="predicted"/>
<dbReference type="Proteomes" id="UP001595826">
    <property type="component" value="Unassembled WGS sequence"/>
</dbReference>
<keyword evidence="2" id="KW-0472">Membrane</keyword>
<name>A0ABV8RCG2_9FLAO</name>
<dbReference type="EMBL" id="JBHSCY010000002">
    <property type="protein sequence ID" value="MFC4269642.1"/>
    <property type="molecule type" value="Genomic_DNA"/>
</dbReference>
<feature type="coiled-coil region" evidence="1">
    <location>
        <begin position="760"/>
        <end position="810"/>
    </location>
</feature>
<feature type="transmembrane region" description="Helical" evidence="2">
    <location>
        <begin position="730"/>
        <end position="754"/>
    </location>
</feature>
<gene>
    <name evidence="4" type="ORF">ACFOWD_12045</name>
</gene>
<evidence type="ECO:0000259" key="3">
    <source>
        <dbReference type="SMART" id="SM00421"/>
    </source>
</evidence>
<dbReference type="InterPro" id="IPR015943">
    <property type="entry name" value="WD40/YVTN_repeat-like_dom_sf"/>
</dbReference>
<dbReference type="SUPFAM" id="SSF46894">
    <property type="entry name" value="C-terminal effector domain of the bipartite response regulators"/>
    <property type="match status" value="1"/>
</dbReference>
<dbReference type="InterPro" id="IPR036388">
    <property type="entry name" value="WH-like_DNA-bd_sf"/>
</dbReference>
<organism evidence="4 5">
    <name type="scientific">Polaribacter marinivivus</name>
    <dbReference type="NCBI Taxonomy" id="1524260"/>
    <lineage>
        <taxon>Bacteria</taxon>
        <taxon>Pseudomonadati</taxon>
        <taxon>Bacteroidota</taxon>
        <taxon>Flavobacteriia</taxon>
        <taxon>Flavobacteriales</taxon>
        <taxon>Flavobacteriaceae</taxon>
    </lineage>
</organism>
<comment type="caution">
    <text evidence="4">The sequence shown here is derived from an EMBL/GenBank/DDBJ whole genome shotgun (WGS) entry which is preliminary data.</text>
</comment>
<evidence type="ECO:0000313" key="5">
    <source>
        <dbReference type="Proteomes" id="UP001595826"/>
    </source>
</evidence>
<dbReference type="InterPro" id="IPR016032">
    <property type="entry name" value="Sig_transdc_resp-reg_C-effctor"/>
</dbReference>
<keyword evidence="2" id="KW-0812">Transmembrane</keyword>
<dbReference type="Gene3D" id="2.130.10.10">
    <property type="entry name" value="YVTN repeat-like/Quinoprotein amine dehydrogenase"/>
    <property type="match status" value="2"/>
</dbReference>
<evidence type="ECO:0000313" key="4">
    <source>
        <dbReference type="EMBL" id="MFC4269642.1"/>
    </source>
</evidence>
<dbReference type="Pfam" id="PF07495">
    <property type="entry name" value="Y_Y_Y"/>
    <property type="match status" value="1"/>
</dbReference>
<sequence>MTKKILIFLLNFLLVTPFLFSQEIPPIQVFSTEDYGAENQNWSITQDENKFIYVANNEGLLEYNGVNWHLFSTPNETIMRSVYCYNKKIYSGSYMDFGFWKRNEFGLLDYTSLVKSNNIKMLEDEQIWEIVELDGWMLFKSLQRIYLYNIKNNDVKIIESDKNLIKLSKVENSVYFQEIEKGIFRIENGVPKLISDNDIFKNNKIVEIFNKDNKLFFLTQKSGFYYLENNTLKKWNLPYKNLELKTIYSAKQLKNGDFVIGTISSGLLYLNNNGTLSYQITQSLGLSNNTVLSTFEDIDHNLWLGLDNGINTLNLTSPFRLYTKQNNFWGTIYSSIVFDGNLYLGTNQGLYVRKLEANKDFELIKGTEGQVWNIQEIDNSLICSHDSGTFLIKNNTAIQIQNNVGAWGVKKIDDSTLLQGAYDGLYILKKKNNTWSVKNKIKGFSNSSRYFLILDNNKIFVNHEYKGIFKLKVNSNYTAITDLAKDASVEKGIHSSLVRYQNKILYACKKGVFKYDSKSDTFKKDSIYSDLMPERKFLSAKLISDHVTNKLWSFTKNDIRYLAPGNLSNKPSIHIIPIKGSMHKGASGYENIISISDKKYLIGTSNGYLIVDLDKISTPLDFNITINRVLNNKLDDNKTFVTLLESPTFEYNQNNISFLYGVPNYTKTASIEYQYILEGFNEKWTTKKESNSILFENLPPGDYVFKVKAFIDNKTSDNIAKYTFTVKQPWYFSIYFRILYIILFLFLLITLHFISRKYYKNQREKLLDSKQKELELKELENSQKIIKINNEKLKNDIESKNRELATSTMSMIKKNEFLNSIKNELNSGGKNSIEKVIKIIDKNLNNTDDWKMFQEAFNNADKNFIKKIKAIHSELTPNDLRLCAYLRLNLSSKEIAPLLNISPRSVEVKRYRLRKKMKLDHDENLTDYIINI</sequence>
<dbReference type="Pfam" id="PF00196">
    <property type="entry name" value="GerE"/>
    <property type="match status" value="1"/>
</dbReference>
<dbReference type="SUPFAM" id="SSF63829">
    <property type="entry name" value="Calcium-dependent phosphotriesterase"/>
    <property type="match status" value="1"/>
</dbReference>